<comment type="similarity">
    <text evidence="2">Belongs to the lipase maturation factor family.</text>
</comment>
<gene>
    <name evidence="10" type="ORF">EK0264_08775</name>
</gene>
<evidence type="ECO:0000259" key="9">
    <source>
        <dbReference type="Pfam" id="PF25179"/>
    </source>
</evidence>
<keyword evidence="6 7" id="KW-0472">Membrane</keyword>
<dbReference type="FunCoup" id="A0A7L4YN97">
    <property type="interactions" value="45"/>
</dbReference>
<dbReference type="EMBL" id="CP047156">
    <property type="protein sequence ID" value="QHC00363.1"/>
    <property type="molecule type" value="Genomic_DNA"/>
</dbReference>
<dbReference type="Proteomes" id="UP000463857">
    <property type="component" value="Chromosome"/>
</dbReference>
<evidence type="ECO:0000256" key="4">
    <source>
        <dbReference type="ARBA" id="ARBA00022824"/>
    </source>
</evidence>
<organism evidence="10 11">
    <name type="scientific">Epidermidibacterium keratini</name>
    <dbReference type="NCBI Taxonomy" id="1891644"/>
    <lineage>
        <taxon>Bacteria</taxon>
        <taxon>Bacillati</taxon>
        <taxon>Actinomycetota</taxon>
        <taxon>Actinomycetes</taxon>
        <taxon>Sporichthyales</taxon>
        <taxon>Sporichthyaceae</taxon>
        <taxon>Epidermidibacterium</taxon>
    </lineage>
</organism>
<feature type="transmembrane region" description="Helical" evidence="7">
    <location>
        <begin position="148"/>
        <end position="168"/>
    </location>
</feature>
<evidence type="ECO:0000256" key="5">
    <source>
        <dbReference type="ARBA" id="ARBA00022989"/>
    </source>
</evidence>
<feature type="domain" description="Lipase maturation factor 1/2 N-terminal" evidence="8">
    <location>
        <begin position="121"/>
        <end position="270"/>
    </location>
</feature>
<reference evidence="10 11" key="1">
    <citation type="journal article" date="2018" name="Int. J. Syst. Evol. Microbiol.">
        <title>Epidermidibacterium keratini gen. nov., sp. nov., a member of the family Sporichthyaceae, isolated from keratin epidermis.</title>
        <authorList>
            <person name="Lee D.G."/>
            <person name="Trujillo M.E."/>
            <person name="Kang S."/>
            <person name="Nam J.J."/>
            <person name="Kim Y.J."/>
        </authorList>
    </citation>
    <scope>NUCLEOTIDE SEQUENCE [LARGE SCALE GENOMIC DNA]</scope>
    <source>
        <strain evidence="10 11">EPI-7</strain>
    </source>
</reference>
<dbReference type="PANTHER" id="PTHR14463:SF10">
    <property type="entry name" value="LIPASE MATURATION FACTOR 1"/>
    <property type="match status" value="1"/>
</dbReference>
<dbReference type="Pfam" id="PF06762">
    <property type="entry name" value="LMF1"/>
    <property type="match status" value="1"/>
</dbReference>
<dbReference type="InParanoid" id="A0A7L4YN97"/>
<dbReference type="PANTHER" id="PTHR14463">
    <property type="entry name" value="LIPASE MATURATION FACTOR"/>
    <property type="match status" value="1"/>
</dbReference>
<evidence type="ECO:0000256" key="1">
    <source>
        <dbReference type="ARBA" id="ARBA00004477"/>
    </source>
</evidence>
<feature type="transmembrane region" description="Helical" evidence="7">
    <location>
        <begin position="123"/>
        <end position="142"/>
    </location>
</feature>
<evidence type="ECO:0000256" key="6">
    <source>
        <dbReference type="ARBA" id="ARBA00023136"/>
    </source>
</evidence>
<comment type="subcellular location">
    <subcellularLocation>
        <location evidence="1">Endoplasmic reticulum membrane</location>
        <topology evidence="1">Multi-pass membrane protein</topology>
    </subcellularLocation>
</comment>
<keyword evidence="3 7" id="KW-0812">Transmembrane</keyword>
<feature type="transmembrane region" description="Helical" evidence="7">
    <location>
        <begin position="71"/>
        <end position="90"/>
    </location>
</feature>
<dbReference type="GO" id="GO:0051604">
    <property type="term" value="P:protein maturation"/>
    <property type="evidence" value="ECO:0007669"/>
    <property type="project" value="InterPro"/>
</dbReference>
<feature type="transmembrane region" description="Helical" evidence="7">
    <location>
        <begin position="291"/>
        <end position="309"/>
    </location>
</feature>
<feature type="transmembrane region" description="Helical" evidence="7">
    <location>
        <begin position="253"/>
        <end position="276"/>
    </location>
</feature>
<evidence type="ECO:0000256" key="3">
    <source>
        <dbReference type="ARBA" id="ARBA00022692"/>
    </source>
</evidence>
<protein>
    <submittedName>
        <fullName evidence="10">Lipase maturation factor family protein</fullName>
    </submittedName>
</protein>
<dbReference type="Pfam" id="PF25179">
    <property type="entry name" value="LMF1_C"/>
    <property type="match status" value="1"/>
</dbReference>
<dbReference type="InterPro" id="IPR009613">
    <property type="entry name" value="LMF"/>
</dbReference>
<dbReference type="InterPro" id="IPR057434">
    <property type="entry name" value="LMF1/2_N"/>
</dbReference>
<proteinExistence type="inferred from homology"/>
<dbReference type="KEGG" id="eke:EK0264_08775"/>
<evidence type="ECO:0000256" key="2">
    <source>
        <dbReference type="ARBA" id="ARBA00005512"/>
    </source>
</evidence>
<dbReference type="OrthoDB" id="9793230at2"/>
<keyword evidence="11" id="KW-1185">Reference proteome</keyword>
<feature type="transmembrane region" description="Helical" evidence="7">
    <location>
        <begin position="96"/>
        <end position="116"/>
    </location>
</feature>
<dbReference type="InterPro" id="IPR057433">
    <property type="entry name" value="LMF1/2_C"/>
</dbReference>
<dbReference type="RefSeq" id="WP_159544772.1">
    <property type="nucleotide sequence ID" value="NZ_CP047156.1"/>
</dbReference>
<dbReference type="AlphaFoldDB" id="A0A7L4YN97"/>
<feature type="domain" description="Lipase maturation factor 1/2 C-terminal" evidence="9">
    <location>
        <begin position="329"/>
        <end position="463"/>
    </location>
</feature>
<name>A0A7L4YN97_9ACTN</name>
<evidence type="ECO:0000313" key="11">
    <source>
        <dbReference type="Proteomes" id="UP000463857"/>
    </source>
</evidence>
<sequence length="469" mass="53179">MFWWPDPGAWLGRIVFERGVALLLLITLISTIRQFRALLSSTGLLPIPRFLELTRPRDRPSIFGLHYSDRFFLGTCWFGVVLCLATITGLTAALPWWAHGLVWAAMWLIYLSIVNVGQRWYSFLWEMLLVEVLFIGIFIGPADRTPSLIVTAALIWLLIRVEFGAGMIKMRGGREWRDLTALDYHHETQPMPGPLSWYFHHLPKVAHRVETGANHVVQLVIPFALIAPDPVRSIAAIVIAATQAYLVLSGNFAWVNLLTICLALALVDASILGYVLPLSEPSMNDGSVAEQWILIAFGVLSLALAWQPLRNLLSSRQKMNARYNPFYVGNSYGAFGTIGKVRREIVISGSSGSGEPWREYEFPGKPGELAHRPPQVAPYHQRLGWMLWFAALSPAYGRGWLERLLKALLSGDRAIKRQLRVDPFPDEPPKWVKVTAYDYRFSTPAERRASGDWWVRTNEHEYLAPRRLR</sequence>
<keyword evidence="5 7" id="KW-1133">Transmembrane helix</keyword>
<evidence type="ECO:0000256" key="7">
    <source>
        <dbReference type="SAM" id="Phobius"/>
    </source>
</evidence>
<evidence type="ECO:0000313" key="10">
    <source>
        <dbReference type="EMBL" id="QHC00363.1"/>
    </source>
</evidence>
<keyword evidence="4" id="KW-0256">Endoplasmic reticulum</keyword>
<accession>A0A7L4YN97</accession>
<feature type="transmembrane region" description="Helical" evidence="7">
    <location>
        <begin position="20"/>
        <end position="39"/>
    </location>
</feature>
<evidence type="ECO:0000259" key="8">
    <source>
        <dbReference type="Pfam" id="PF06762"/>
    </source>
</evidence>